<dbReference type="EMBL" id="CALYLO010000009">
    <property type="protein sequence ID" value="CAH8248334.1"/>
    <property type="molecule type" value="Genomic_DNA"/>
</dbReference>
<sequence length="186" mass="21366">MNGLMPTIETAAVEFEDFRVPKDLDPVDYCVNVQREQRAHMDYRPVLVENANMTNEGKTLEAMWKIRNDLDVMLKKFTGSLGHYEWTKHADDRYKKYMEKHGQTGLSGATTGIKGLDELTGGWKNDDLVLVAGRTNEGKSWVGEFFAYVAWLSFVQANINDPIIYLSTEMPELEVAYRMDTFRAHF</sequence>
<dbReference type="Pfam" id="PF03796">
    <property type="entry name" value="DnaB_C"/>
    <property type="match status" value="1"/>
</dbReference>
<name>A0ABM9G8M7_9BACL</name>
<dbReference type="Gene3D" id="3.40.50.300">
    <property type="entry name" value="P-loop containing nucleotide triphosphate hydrolases"/>
    <property type="match status" value="1"/>
</dbReference>
<keyword evidence="3" id="KW-1185">Reference proteome</keyword>
<dbReference type="InterPro" id="IPR027417">
    <property type="entry name" value="P-loop_NTPase"/>
</dbReference>
<evidence type="ECO:0000259" key="1">
    <source>
        <dbReference type="Pfam" id="PF03796"/>
    </source>
</evidence>
<gene>
    <name evidence="2" type="ORF">WJ0W_005591</name>
</gene>
<dbReference type="InterPro" id="IPR007694">
    <property type="entry name" value="DNA_helicase_DnaB-like_C"/>
</dbReference>
<evidence type="ECO:0000313" key="2">
    <source>
        <dbReference type="EMBL" id="CAH8248334.1"/>
    </source>
</evidence>
<reference evidence="2" key="1">
    <citation type="submission" date="2022-06" db="EMBL/GenBank/DDBJ databases">
        <authorList>
            <person name="Dietemann V."/>
            <person name="Ory F."/>
            <person name="Dainat B."/>
            <person name="Oberhansli S."/>
        </authorList>
    </citation>
    <scope>NUCLEOTIDE SEQUENCE</scope>
    <source>
        <strain evidence="2">Ena-SAMPLE-TAB-26-04-2022-14:26:32:270-5432</strain>
    </source>
</reference>
<evidence type="ECO:0000313" key="3">
    <source>
        <dbReference type="Proteomes" id="UP001154322"/>
    </source>
</evidence>
<accession>A0ABM9G8M7</accession>
<dbReference type="Proteomes" id="UP001154322">
    <property type="component" value="Unassembled WGS sequence"/>
</dbReference>
<organism evidence="2 3">
    <name type="scientific">Paenibacillus melissococcoides</name>
    <dbReference type="NCBI Taxonomy" id="2912268"/>
    <lineage>
        <taxon>Bacteria</taxon>
        <taxon>Bacillati</taxon>
        <taxon>Bacillota</taxon>
        <taxon>Bacilli</taxon>
        <taxon>Bacillales</taxon>
        <taxon>Paenibacillaceae</taxon>
        <taxon>Paenibacillus</taxon>
    </lineage>
</organism>
<dbReference type="SUPFAM" id="SSF52540">
    <property type="entry name" value="P-loop containing nucleoside triphosphate hydrolases"/>
    <property type="match status" value="1"/>
</dbReference>
<feature type="domain" description="SF4 helicase" evidence="1">
    <location>
        <begin position="108"/>
        <end position="179"/>
    </location>
</feature>
<proteinExistence type="predicted"/>
<comment type="caution">
    <text evidence="2">The sequence shown here is derived from an EMBL/GenBank/DDBJ whole genome shotgun (WGS) entry which is preliminary data.</text>
</comment>
<dbReference type="RefSeq" id="WP_213426416.1">
    <property type="nucleotide sequence ID" value="NZ_CALYLO010000009.1"/>
</dbReference>
<protein>
    <recommendedName>
        <fullName evidence="1">SF4 helicase domain-containing protein</fullName>
    </recommendedName>
</protein>